<evidence type="ECO:0000256" key="3">
    <source>
        <dbReference type="SAM" id="MobiDB-lite"/>
    </source>
</evidence>
<evidence type="ECO:0000313" key="5">
    <source>
        <dbReference type="Proteomes" id="UP000815325"/>
    </source>
</evidence>
<accession>A0ABQ7H5A4</accession>
<evidence type="ECO:0000256" key="1">
    <source>
        <dbReference type="ARBA" id="ARBA00007637"/>
    </source>
</evidence>
<feature type="region of interest" description="Disordered" evidence="3">
    <location>
        <begin position="321"/>
        <end position="394"/>
    </location>
</feature>
<evidence type="ECO:0000256" key="2">
    <source>
        <dbReference type="ARBA" id="ARBA00023027"/>
    </source>
</evidence>
<dbReference type="SUPFAM" id="SSF51735">
    <property type="entry name" value="NAD(P)-binding Rossmann-fold domains"/>
    <property type="match status" value="1"/>
</dbReference>
<keyword evidence="2" id="KW-0520">NAD</keyword>
<comment type="caution">
    <text evidence="4">The sequence shown here is derived from an EMBL/GenBank/DDBJ whole genome shotgun (WGS) entry which is preliminary data.</text>
</comment>
<dbReference type="Gene3D" id="3.40.50.720">
    <property type="entry name" value="NAD(P)-binding Rossmann-like Domain"/>
    <property type="match status" value="2"/>
</dbReference>
<name>A0ABQ7H5A4_DUNSA</name>
<reference evidence="4" key="1">
    <citation type="submission" date="2017-08" db="EMBL/GenBank/DDBJ databases">
        <authorList>
            <person name="Polle J.E."/>
            <person name="Barry K."/>
            <person name="Cushman J."/>
            <person name="Schmutz J."/>
            <person name="Tran D."/>
            <person name="Hathwaick L.T."/>
            <person name="Yim W.C."/>
            <person name="Jenkins J."/>
            <person name="Mckie-Krisberg Z.M."/>
            <person name="Prochnik S."/>
            <person name="Lindquist E."/>
            <person name="Dockter R.B."/>
            <person name="Adam C."/>
            <person name="Molina H."/>
            <person name="Bunkerborg J."/>
            <person name="Jin E."/>
            <person name="Buchheim M."/>
            <person name="Magnuson J."/>
        </authorList>
    </citation>
    <scope>NUCLEOTIDE SEQUENCE</scope>
    <source>
        <strain evidence="4">CCAP 19/18</strain>
    </source>
</reference>
<dbReference type="InterPro" id="IPR036291">
    <property type="entry name" value="NAD(P)-bd_dom_sf"/>
</dbReference>
<gene>
    <name evidence="4" type="ORF">DUNSADRAFT_9605</name>
</gene>
<dbReference type="EMBL" id="MU069470">
    <property type="protein sequence ID" value="KAF5842036.1"/>
    <property type="molecule type" value="Genomic_DNA"/>
</dbReference>
<organism evidence="4 5">
    <name type="scientific">Dunaliella salina</name>
    <name type="common">Green alga</name>
    <name type="synonym">Protococcus salinus</name>
    <dbReference type="NCBI Taxonomy" id="3046"/>
    <lineage>
        <taxon>Eukaryota</taxon>
        <taxon>Viridiplantae</taxon>
        <taxon>Chlorophyta</taxon>
        <taxon>core chlorophytes</taxon>
        <taxon>Chlorophyceae</taxon>
        <taxon>CS clade</taxon>
        <taxon>Chlamydomonadales</taxon>
        <taxon>Dunaliellaceae</taxon>
        <taxon>Dunaliella</taxon>
    </lineage>
</organism>
<feature type="compositionally biased region" description="Polar residues" evidence="3">
    <location>
        <begin position="337"/>
        <end position="357"/>
    </location>
</feature>
<proteinExistence type="inferred from homology"/>
<dbReference type="PANTHER" id="PTHR43574">
    <property type="entry name" value="EPIMERASE-RELATED"/>
    <property type="match status" value="1"/>
</dbReference>
<protein>
    <submittedName>
        <fullName evidence="4">Uncharacterized protein</fullName>
    </submittedName>
</protein>
<comment type="similarity">
    <text evidence="1">Belongs to the NAD(P)-dependent epimerase/dehydratase family.</text>
</comment>
<evidence type="ECO:0000313" key="4">
    <source>
        <dbReference type="EMBL" id="KAF5842036.1"/>
    </source>
</evidence>
<keyword evidence="5" id="KW-1185">Reference proteome</keyword>
<dbReference type="Proteomes" id="UP000815325">
    <property type="component" value="Unassembled WGS sequence"/>
</dbReference>
<feature type="region of interest" description="Disordered" evidence="3">
    <location>
        <begin position="255"/>
        <end position="281"/>
    </location>
</feature>
<feature type="compositionally biased region" description="Basic and acidic residues" evidence="3">
    <location>
        <begin position="375"/>
        <end position="394"/>
    </location>
</feature>
<sequence length="435" mass="47066">MKGLGTYSRSNARRVSCQASGAKHAFIFGVGGYTSIAMGNILHSRGWRVSGTYRSEASAEKLRQRKPWDLVHFDPCRRPGFISDELLDALSRSSHVLSSIPPIALPLYDPVLAAQLKALRSVHTQFDWVGNLSSTGVYGDYGGNWVDERSEPRSLSTRGFVRREHEAAWAAAAAAAARPSLPLHIFRLGGIYGPGRSVLESIRRQDGMAVGKEGSGNQQRRGRQKFTSRCHVSDICSAVIASMERAWPVLPEDAASFARPPSDESGPASKEMNEGGESSARDTAALPLDAADITCIVDDDPAPRFQVVAYTQALLANTRLPGSSGQAPADVQHPGFLSSTSTRECPQPSWSPFSQSHLPAGQSEASGSVGLDGRGSQERSSRAEGMEEKRVSNAKMKRELLPELQYPSYREGMQAIVGGNLHPFDRTDLIHLGLL</sequence>